<organism evidence="6 7">
    <name type="scientific">Agreia bicolorata</name>
    <dbReference type="NCBI Taxonomy" id="110935"/>
    <lineage>
        <taxon>Bacteria</taxon>
        <taxon>Bacillati</taxon>
        <taxon>Actinomycetota</taxon>
        <taxon>Actinomycetes</taxon>
        <taxon>Micrococcales</taxon>
        <taxon>Microbacteriaceae</taxon>
        <taxon>Agreia</taxon>
    </lineage>
</organism>
<keyword evidence="2" id="KW-0680">Restriction system</keyword>
<dbReference type="Gene3D" id="3.90.220.20">
    <property type="entry name" value="DNA methylase specificity domains"/>
    <property type="match status" value="2"/>
</dbReference>
<dbReference type="AlphaFoldDB" id="A0A1T4YG73"/>
<dbReference type="InterPro" id="IPR000055">
    <property type="entry name" value="Restrct_endonuc_typeI_TRD"/>
</dbReference>
<dbReference type="PANTHER" id="PTHR30408">
    <property type="entry name" value="TYPE-1 RESTRICTION ENZYME ECOKI SPECIFICITY PROTEIN"/>
    <property type="match status" value="1"/>
</dbReference>
<name>A0A1T4YG73_9MICO</name>
<dbReference type="EMBL" id="FUYG01000008">
    <property type="protein sequence ID" value="SKB00291.1"/>
    <property type="molecule type" value="Genomic_DNA"/>
</dbReference>
<evidence type="ECO:0000313" key="6">
    <source>
        <dbReference type="EMBL" id="SKB00291.1"/>
    </source>
</evidence>
<dbReference type="Proteomes" id="UP000189735">
    <property type="component" value="Unassembled WGS sequence"/>
</dbReference>
<dbReference type="PANTHER" id="PTHR30408:SF12">
    <property type="entry name" value="TYPE I RESTRICTION ENZYME MJAVIII SPECIFICITY SUBUNIT"/>
    <property type="match status" value="1"/>
</dbReference>
<keyword evidence="4" id="KW-0175">Coiled coil</keyword>
<reference evidence="7" key="1">
    <citation type="submission" date="2017-02" db="EMBL/GenBank/DDBJ databases">
        <authorList>
            <person name="Varghese N."/>
            <person name="Submissions S."/>
        </authorList>
    </citation>
    <scope>NUCLEOTIDE SEQUENCE [LARGE SCALE GENOMIC DNA]</scope>
    <source>
        <strain evidence="7">VKM Ac-2052</strain>
    </source>
</reference>
<dbReference type="InterPro" id="IPR044946">
    <property type="entry name" value="Restrct_endonuc_typeI_TRD_sf"/>
</dbReference>
<dbReference type="SUPFAM" id="SSF116734">
    <property type="entry name" value="DNA methylase specificity domain"/>
    <property type="match status" value="2"/>
</dbReference>
<keyword evidence="3" id="KW-0238">DNA-binding</keyword>
<dbReference type="RefSeq" id="WP_078715047.1">
    <property type="nucleotide sequence ID" value="NZ_FUYG01000008.1"/>
</dbReference>
<evidence type="ECO:0000256" key="1">
    <source>
        <dbReference type="ARBA" id="ARBA00010923"/>
    </source>
</evidence>
<dbReference type="Pfam" id="PF01420">
    <property type="entry name" value="Methylase_S"/>
    <property type="match status" value="1"/>
</dbReference>
<dbReference type="GO" id="GO:0003677">
    <property type="term" value="F:DNA binding"/>
    <property type="evidence" value="ECO:0007669"/>
    <property type="project" value="UniProtKB-KW"/>
</dbReference>
<dbReference type="Gene3D" id="1.10.287.1120">
    <property type="entry name" value="Bipartite methylase S protein"/>
    <property type="match status" value="1"/>
</dbReference>
<feature type="domain" description="Type I restriction modification DNA specificity" evidence="5">
    <location>
        <begin position="4"/>
        <end position="164"/>
    </location>
</feature>
<dbReference type="GO" id="GO:0009307">
    <property type="term" value="P:DNA restriction-modification system"/>
    <property type="evidence" value="ECO:0007669"/>
    <property type="project" value="UniProtKB-KW"/>
</dbReference>
<dbReference type="CDD" id="cd17276">
    <property type="entry name" value="RMtype1_S_Sau1132ORF3780P-TRD1-CR1_like"/>
    <property type="match status" value="1"/>
</dbReference>
<evidence type="ECO:0000256" key="3">
    <source>
        <dbReference type="ARBA" id="ARBA00023125"/>
    </source>
</evidence>
<comment type="similarity">
    <text evidence="1">Belongs to the type-I restriction system S methylase family.</text>
</comment>
<evidence type="ECO:0000313" key="7">
    <source>
        <dbReference type="Proteomes" id="UP000189735"/>
    </source>
</evidence>
<accession>A0A1T4YG73</accession>
<proteinExistence type="inferred from homology"/>
<evidence type="ECO:0000256" key="4">
    <source>
        <dbReference type="SAM" id="Coils"/>
    </source>
</evidence>
<sequence length="391" mass="43690">MITTIGGIATVGSGSTPSRIDIENFGQTGTPWVKTGDLTNSWVVTTAEKLTPHALRKGVRVFPQNTVLVAMYGGYKQIGRTGILSSPSAVNQAISAIQVDQSLVMPEYLLHYLNHNVEAWKRFAASSRKDPNITRRDVESFPLQLPTISEQRKIANILRAWDEAIGRLQIAMDLIRSKMLDHATRSFEQMRSSEDRPYVRLGDLLSERVEVSTTSLPLLSVTQHRGVIRQAAEGRKDSSTSDRSRYKRVMPGDIAYNTMRMWQGASGVVTEEGIVSPAYTVVTPKARLIDPNFAASLFKDKRTMFDFERYSQGLTSDTWNLKYPAFAEICVPLPDLESQRSLANYLDAARQEISLLDREIELLKEQKRGLMQKLLTGEIRVTVDPTEGAAP</sequence>
<feature type="coiled-coil region" evidence="4">
    <location>
        <begin position="346"/>
        <end position="373"/>
    </location>
</feature>
<evidence type="ECO:0000256" key="2">
    <source>
        <dbReference type="ARBA" id="ARBA00022747"/>
    </source>
</evidence>
<protein>
    <submittedName>
        <fullName evidence="6">Type I restriction enzyme, S subunit</fullName>
    </submittedName>
</protein>
<evidence type="ECO:0000259" key="5">
    <source>
        <dbReference type="Pfam" id="PF01420"/>
    </source>
</evidence>
<dbReference type="InterPro" id="IPR052021">
    <property type="entry name" value="Type-I_RS_S_subunit"/>
</dbReference>
<gene>
    <name evidence="6" type="ORF">SAMN06295879_2976</name>
</gene>